<feature type="compositionally biased region" description="Basic and acidic residues" evidence="1">
    <location>
        <begin position="446"/>
        <end position="455"/>
    </location>
</feature>
<dbReference type="PANTHER" id="PTHR30619">
    <property type="entry name" value="DNA INTERNALIZATION/COMPETENCE PROTEIN COMEC/REC2"/>
    <property type="match status" value="1"/>
</dbReference>
<sequence>MKRIFAVPGIRIGAWVPFLLVGLIACSSPGEVEQSTQTNVRVSGNTITWNTEEPALTAVGYRYPDSDIWNVAYPSPNLRRDKAFVTNHSVTLMRPQEGDKILVVLVNRLASQRDFLTGEEFEVELTSGPPTGPLLRWTMVDVGFGDSHFLRMPNSGKTILVDGGERQDFSNVDEFLKSESVTSLDYVMATHIHADHIGGLVGNSDSVSDGILGVYDVGMYIDTVIKSHTRFAYDEALATLANRGIPKANIQVGDNSDTTELLDWDEEVYVEILNAGGGAAIGGTSEGDQLNNDSIMFRVTMGEVNFIMGGDSEAPVETKVTAEFGEALESEVLKVHHHGVNDASNTGFLQAVNPRVGMIPIASFETSDGGLPTFAVVNRLRASGIDVYSNDRAEPIGIDFVTTTSPTDGLNITLVTNGDLYEIEVAPSRSFHSLKGGTMPVLKGQNPEDFREGDQ</sequence>
<keyword evidence="3" id="KW-0378">Hydrolase</keyword>
<name>A0A7Y2EAY5_UNCEI</name>
<accession>A0A7Y2EAY5</accession>
<dbReference type="CDD" id="cd07731">
    <property type="entry name" value="ComA-like_MBL-fold"/>
    <property type="match status" value="1"/>
</dbReference>
<reference evidence="3 4" key="1">
    <citation type="submission" date="2020-03" db="EMBL/GenBank/DDBJ databases">
        <title>Metabolic flexibility allows generalist bacteria to become dominant in a frequently disturbed ecosystem.</title>
        <authorList>
            <person name="Chen Y.-J."/>
            <person name="Leung P.M."/>
            <person name="Bay S.K."/>
            <person name="Hugenholtz P."/>
            <person name="Kessler A.J."/>
            <person name="Shelley G."/>
            <person name="Waite D.W."/>
            <person name="Cook P.L."/>
            <person name="Greening C."/>
        </authorList>
    </citation>
    <scope>NUCLEOTIDE SEQUENCE [LARGE SCALE GENOMIC DNA]</scope>
    <source>
        <strain evidence="3">SS_bin_28</strain>
    </source>
</reference>
<dbReference type="Proteomes" id="UP000547674">
    <property type="component" value="Unassembled WGS sequence"/>
</dbReference>
<evidence type="ECO:0000256" key="1">
    <source>
        <dbReference type="SAM" id="MobiDB-lite"/>
    </source>
</evidence>
<dbReference type="EMBL" id="JABDJR010000683">
    <property type="protein sequence ID" value="NNF08476.1"/>
    <property type="molecule type" value="Genomic_DNA"/>
</dbReference>
<dbReference type="InterPro" id="IPR036866">
    <property type="entry name" value="RibonucZ/Hydroxyglut_hydro"/>
</dbReference>
<dbReference type="PROSITE" id="PS51257">
    <property type="entry name" value="PROKAR_LIPOPROTEIN"/>
    <property type="match status" value="1"/>
</dbReference>
<feature type="region of interest" description="Disordered" evidence="1">
    <location>
        <begin position="436"/>
        <end position="455"/>
    </location>
</feature>
<feature type="domain" description="Metallo-beta-lactamase" evidence="2">
    <location>
        <begin position="141"/>
        <end position="205"/>
    </location>
</feature>
<dbReference type="InterPro" id="IPR035681">
    <property type="entry name" value="ComA-like_MBL"/>
</dbReference>
<dbReference type="PANTHER" id="PTHR30619:SF1">
    <property type="entry name" value="RECOMBINATION PROTEIN 2"/>
    <property type="match status" value="1"/>
</dbReference>
<dbReference type="GO" id="GO:0016787">
    <property type="term" value="F:hydrolase activity"/>
    <property type="evidence" value="ECO:0007669"/>
    <property type="project" value="UniProtKB-KW"/>
</dbReference>
<proteinExistence type="predicted"/>
<protein>
    <submittedName>
        <fullName evidence="3">MBL fold metallo-hydrolase</fullName>
    </submittedName>
</protein>
<dbReference type="Pfam" id="PF00753">
    <property type="entry name" value="Lactamase_B"/>
    <property type="match status" value="1"/>
</dbReference>
<dbReference type="InterPro" id="IPR001279">
    <property type="entry name" value="Metallo-B-lactamas"/>
</dbReference>
<evidence type="ECO:0000313" key="4">
    <source>
        <dbReference type="Proteomes" id="UP000547674"/>
    </source>
</evidence>
<organism evidence="3 4">
    <name type="scientific">Eiseniibacteriota bacterium</name>
    <dbReference type="NCBI Taxonomy" id="2212470"/>
    <lineage>
        <taxon>Bacteria</taxon>
        <taxon>Candidatus Eiseniibacteriota</taxon>
    </lineage>
</organism>
<gene>
    <name evidence="3" type="ORF">HKN21_17070</name>
</gene>
<dbReference type="InterPro" id="IPR052159">
    <property type="entry name" value="Competence_DNA_uptake"/>
</dbReference>
<evidence type="ECO:0000313" key="3">
    <source>
        <dbReference type="EMBL" id="NNF08476.1"/>
    </source>
</evidence>
<evidence type="ECO:0000259" key="2">
    <source>
        <dbReference type="Pfam" id="PF00753"/>
    </source>
</evidence>
<dbReference type="AlphaFoldDB" id="A0A7Y2EAY5"/>
<dbReference type="Gene3D" id="3.60.15.10">
    <property type="entry name" value="Ribonuclease Z/Hydroxyacylglutathione hydrolase-like"/>
    <property type="match status" value="1"/>
</dbReference>
<dbReference type="SUPFAM" id="SSF56281">
    <property type="entry name" value="Metallo-hydrolase/oxidoreductase"/>
    <property type="match status" value="1"/>
</dbReference>
<comment type="caution">
    <text evidence="3">The sequence shown here is derived from an EMBL/GenBank/DDBJ whole genome shotgun (WGS) entry which is preliminary data.</text>
</comment>